<evidence type="ECO:0000313" key="1">
    <source>
        <dbReference type="EMBL" id="NXT85851.1"/>
    </source>
</evidence>
<sequence>GLTMPQLQNPASQVHPEYPINVSMQEYYRNTIAACWPEKYCLTRSEEKYNPIFVKDDKYITWRTTPSNSTDWTRHSYYHPLMNKGTRMEAFLHSIPGPYIPNTTCLNQFERDAAASMMHRLQWQSPSLQPLYTIAGRGPFQGYYSPSSGHYYCLQGMDCYADGASAIREHLYELQDRAVRSIPCCSYSPGPTICTPTHHPQPSAQCQSPRWDTSYFMKAGVQRGSYIIHPEFTSE</sequence>
<dbReference type="Pfam" id="PF15181">
    <property type="entry name" value="SMRP1"/>
    <property type="match status" value="1"/>
</dbReference>
<dbReference type="GO" id="GO:0002177">
    <property type="term" value="C:manchette"/>
    <property type="evidence" value="ECO:0007669"/>
    <property type="project" value="TreeGrafter"/>
</dbReference>
<gene>
    <name evidence="1" type="primary">Smrp1</name>
    <name evidence="1" type="ORF">ZAPATR_R06711</name>
</gene>
<feature type="non-terminal residue" evidence="1">
    <location>
        <position position="1"/>
    </location>
</feature>
<dbReference type="PANTHER" id="PTHR35664">
    <property type="entry name" value="SPERMATID-SPECIFIC MANCHETTE-RELATED PROTEIN 1"/>
    <property type="match status" value="1"/>
</dbReference>
<accession>A0A7L3G086</accession>
<feature type="non-terminal residue" evidence="1">
    <location>
        <position position="235"/>
    </location>
</feature>
<name>A0A7L3G086_9GRUI</name>
<organism evidence="1 2">
    <name type="scientific">Zapornia atra</name>
    <name type="common">Henderson crake</name>
    <dbReference type="NCBI Taxonomy" id="2585822"/>
    <lineage>
        <taxon>Eukaryota</taxon>
        <taxon>Metazoa</taxon>
        <taxon>Chordata</taxon>
        <taxon>Craniata</taxon>
        <taxon>Vertebrata</taxon>
        <taxon>Euteleostomi</taxon>
        <taxon>Archelosauria</taxon>
        <taxon>Archosauria</taxon>
        <taxon>Dinosauria</taxon>
        <taxon>Saurischia</taxon>
        <taxon>Theropoda</taxon>
        <taxon>Coelurosauria</taxon>
        <taxon>Aves</taxon>
        <taxon>Neognathae</taxon>
        <taxon>Neoaves</taxon>
        <taxon>Gruiformes</taxon>
        <taxon>Rallidae</taxon>
        <taxon>Zapornia</taxon>
    </lineage>
</organism>
<protein>
    <submittedName>
        <fullName evidence="1">SMRP1 protein</fullName>
    </submittedName>
</protein>
<keyword evidence="2" id="KW-1185">Reference proteome</keyword>
<dbReference type="EMBL" id="VZTU01034466">
    <property type="protein sequence ID" value="NXT85851.1"/>
    <property type="molecule type" value="Genomic_DNA"/>
</dbReference>
<proteinExistence type="predicted"/>
<dbReference type="Proteomes" id="UP000557426">
    <property type="component" value="Unassembled WGS sequence"/>
</dbReference>
<dbReference type="PANTHER" id="PTHR35664:SF1">
    <property type="entry name" value="SPERMATID-SPECIFIC MANCHETTE-RELATED PROTEIN 1"/>
    <property type="match status" value="1"/>
</dbReference>
<reference evidence="1 2" key="1">
    <citation type="submission" date="2019-09" db="EMBL/GenBank/DDBJ databases">
        <title>Bird 10,000 Genomes (B10K) Project - Family phase.</title>
        <authorList>
            <person name="Zhang G."/>
        </authorList>
    </citation>
    <scope>NUCLEOTIDE SEQUENCE [LARGE SCALE GENOMIC DNA]</scope>
    <source>
        <strain evidence="1">B10K-DU-011-47</strain>
        <tissue evidence="1">Mixed tissue sample</tissue>
    </source>
</reference>
<dbReference type="GO" id="GO:0043014">
    <property type="term" value="F:alpha-tubulin binding"/>
    <property type="evidence" value="ECO:0007669"/>
    <property type="project" value="TreeGrafter"/>
</dbReference>
<evidence type="ECO:0000313" key="2">
    <source>
        <dbReference type="Proteomes" id="UP000557426"/>
    </source>
</evidence>
<comment type="caution">
    <text evidence="1">The sequence shown here is derived from an EMBL/GenBank/DDBJ whole genome shotgun (WGS) entry which is preliminary data.</text>
</comment>
<dbReference type="AlphaFoldDB" id="A0A7L3G086"/>
<dbReference type="InterPro" id="IPR028195">
    <property type="entry name" value="SPMIP6"/>
</dbReference>
<dbReference type="GO" id="GO:0048471">
    <property type="term" value="C:perinuclear region of cytoplasm"/>
    <property type="evidence" value="ECO:0007669"/>
    <property type="project" value="TreeGrafter"/>
</dbReference>